<accession>A0A158PFL2</accession>
<dbReference type="EMBL" id="UYYA01001142">
    <property type="protein sequence ID" value="VDM55156.1"/>
    <property type="molecule type" value="Genomic_DNA"/>
</dbReference>
<keyword evidence="1" id="KW-1133">Transmembrane helix</keyword>
<evidence type="ECO:0000256" key="1">
    <source>
        <dbReference type="SAM" id="Phobius"/>
    </source>
</evidence>
<reference evidence="4" key="1">
    <citation type="submission" date="2016-04" db="UniProtKB">
        <authorList>
            <consortium name="WormBaseParasite"/>
        </authorList>
    </citation>
    <scope>IDENTIFICATION</scope>
</reference>
<keyword evidence="1" id="KW-0472">Membrane</keyword>
<dbReference type="WBParaSite" id="ACOC_0000357001-mRNA-1">
    <property type="protein sequence ID" value="ACOC_0000357001-mRNA-1"/>
    <property type="gene ID" value="ACOC_0000357001"/>
</dbReference>
<evidence type="ECO:0000313" key="3">
    <source>
        <dbReference type="Proteomes" id="UP000267027"/>
    </source>
</evidence>
<name>A0A158PFL2_ANGCS</name>
<organism evidence="4">
    <name type="scientific">Angiostrongylus costaricensis</name>
    <name type="common">Nematode worm</name>
    <dbReference type="NCBI Taxonomy" id="334426"/>
    <lineage>
        <taxon>Eukaryota</taxon>
        <taxon>Metazoa</taxon>
        <taxon>Ecdysozoa</taxon>
        <taxon>Nematoda</taxon>
        <taxon>Chromadorea</taxon>
        <taxon>Rhabditida</taxon>
        <taxon>Rhabditina</taxon>
        <taxon>Rhabditomorpha</taxon>
        <taxon>Strongyloidea</taxon>
        <taxon>Metastrongylidae</taxon>
        <taxon>Angiostrongylus</taxon>
    </lineage>
</organism>
<dbReference type="Proteomes" id="UP000267027">
    <property type="component" value="Unassembled WGS sequence"/>
</dbReference>
<dbReference type="AlphaFoldDB" id="A0A158PFL2"/>
<feature type="transmembrane region" description="Helical" evidence="1">
    <location>
        <begin position="171"/>
        <end position="190"/>
    </location>
</feature>
<evidence type="ECO:0000313" key="4">
    <source>
        <dbReference type="WBParaSite" id="ACOC_0000357001-mRNA-1"/>
    </source>
</evidence>
<evidence type="ECO:0000313" key="2">
    <source>
        <dbReference type="EMBL" id="VDM55156.1"/>
    </source>
</evidence>
<sequence>MEKRREDREGKSTVLEVADIFVGLGEGVLSFFKAYLEKNSESRASMSTIVDCCQMKKSDVNVNIKRCTSITVPTENDWLLQRQGSEHYKTWDEFSRLQCSSSRTSLLDVEGVDAARSDENLVITCVSLCYHHFAEQKRELAGARRVVNVGCFVLVNPSCEKSCFFLSLCRWFALNQIFTLLWSFMSFLLITTDEGNR</sequence>
<proteinExistence type="predicted"/>
<dbReference type="STRING" id="334426.A0A158PFL2"/>
<keyword evidence="1" id="KW-0812">Transmembrane</keyword>
<reference evidence="2 3" key="2">
    <citation type="submission" date="2018-11" db="EMBL/GenBank/DDBJ databases">
        <authorList>
            <consortium name="Pathogen Informatics"/>
        </authorList>
    </citation>
    <scope>NUCLEOTIDE SEQUENCE [LARGE SCALE GENOMIC DNA]</scope>
    <source>
        <strain evidence="2 3">Costa Rica</strain>
    </source>
</reference>
<protein>
    <submittedName>
        <fullName evidence="4">tRNA:m(4)X modification enzyme</fullName>
    </submittedName>
</protein>
<keyword evidence="3" id="KW-1185">Reference proteome</keyword>
<gene>
    <name evidence="2" type="ORF">ACOC_LOCUS3571</name>
</gene>
<dbReference type="OrthoDB" id="10017054at2759"/>